<dbReference type="Proteomes" id="UP000193144">
    <property type="component" value="Unassembled WGS sequence"/>
</dbReference>
<accession>A0A1Y1YLF2</accession>
<dbReference type="AlphaFoldDB" id="A0A1Y1YLF2"/>
<dbReference type="PANTHER" id="PTHR38795:SF1">
    <property type="entry name" value="DUF6604 DOMAIN-CONTAINING PROTEIN"/>
    <property type="match status" value="1"/>
</dbReference>
<dbReference type="STRING" id="1231657.A0A1Y1YLF2"/>
<organism evidence="2 3">
    <name type="scientific">Clohesyomyces aquaticus</name>
    <dbReference type="NCBI Taxonomy" id="1231657"/>
    <lineage>
        <taxon>Eukaryota</taxon>
        <taxon>Fungi</taxon>
        <taxon>Dikarya</taxon>
        <taxon>Ascomycota</taxon>
        <taxon>Pezizomycotina</taxon>
        <taxon>Dothideomycetes</taxon>
        <taxon>Pleosporomycetidae</taxon>
        <taxon>Pleosporales</taxon>
        <taxon>Lindgomycetaceae</taxon>
        <taxon>Clohesyomyces</taxon>
    </lineage>
</organism>
<keyword evidence="3" id="KW-1185">Reference proteome</keyword>
<evidence type="ECO:0000259" key="1">
    <source>
        <dbReference type="Pfam" id="PF20253"/>
    </source>
</evidence>
<proteinExistence type="predicted"/>
<evidence type="ECO:0000313" key="2">
    <source>
        <dbReference type="EMBL" id="ORX98828.1"/>
    </source>
</evidence>
<dbReference type="InterPro" id="IPR046539">
    <property type="entry name" value="DUF6604"/>
</dbReference>
<evidence type="ECO:0000313" key="3">
    <source>
        <dbReference type="Proteomes" id="UP000193144"/>
    </source>
</evidence>
<dbReference type="OrthoDB" id="5238236at2759"/>
<dbReference type="PANTHER" id="PTHR38795">
    <property type="entry name" value="DUF6604 DOMAIN-CONTAINING PROTEIN"/>
    <property type="match status" value="1"/>
</dbReference>
<gene>
    <name evidence="2" type="ORF">BCR34DRAFT_593081</name>
</gene>
<feature type="domain" description="DUF6604" evidence="1">
    <location>
        <begin position="4"/>
        <end position="176"/>
    </location>
</feature>
<dbReference type="Pfam" id="PF20253">
    <property type="entry name" value="DUF6604"/>
    <property type="match status" value="1"/>
</dbReference>
<name>A0A1Y1YLF2_9PLEO</name>
<reference evidence="2 3" key="1">
    <citation type="submission" date="2016-07" db="EMBL/GenBank/DDBJ databases">
        <title>Pervasive Adenine N6-methylation of Active Genes in Fungi.</title>
        <authorList>
            <consortium name="DOE Joint Genome Institute"/>
            <person name="Mondo S.J."/>
            <person name="Dannebaum R.O."/>
            <person name="Kuo R.C."/>
            <person name="Labutti K."/>
            <person name="Haridas S."/>
            <person name="Kuo A."/>
            <person name="Salamov A."/>
            <person name="Ahrendt S.R."/>
            <person name="Lipzen A."/>
            <person name="Sullivan W."/>
            <person name="Andreopoulos W.B."/>
            <person name="Clum A."/>
            <person name="Lindquist E."/>
            <person name="Daum C."/>
            <person name="Ramamoorthy G.K."/>
            <person name="Gryganskyi A."/>
            <person name="Culley D."/>
            <person name="Magnuson J.K."/>
            <person name="James T.Y."/>
            <person name="O'Malley M.A."/>
            <person name="Stajich J.E."/>
            <person name="Spatafora J.W."/>
            <person name="Visel A."/>
            <person name="Grigoriev I.V."/>
        </authorList>
    </citation>
    <scope>NUCLEOTIDE SEQUENCE [LARGE SCALE GENOMIC DNA]</scope>
    <source>
        <strain evidence="2 3">CBS 115471</strain>
    </source>
</reference>
<dbReference type="EMBL" id="MCFA01000208">
    <property type="protein sequence ID" value="ORX98828.1"/>
    <property type="molecule type" value="Genomic_DNA"/>
</dbReference>
<comment type="caution">
    <text evidence="2">The sequence shown here is derived from an EMBL/GenBank/DDBJ whole genome shotgun (WGS) entry which is preliminary data.</text>
</comment>
<protein>
    <recommendedName>
        <fullName evidence="1">DUF6604 domain-containing protein</fullName>
    </recommendedName>
</protein>
<sequence length="468" mass="54637">MRNSLFQRTILARRLVSQWFHGADAKERDGDSNKRRSHFITILEATFTILFSGEATKSPRSASNCNVSCDDMKQFAVPVEKAFSALTVEDIVDAQPEHDRHEIMPKIVPAGIMRDEADTVDDFLFAIECFLHELQAVRSTIKDRRMRYKEGGDLILASLMTNTAIDPVRQAGNELEHMVERPKKYPAQKYPVRTFPAILYWETQVAPDPSEKIDKDQYVLPPKSLAFQLTEDHDRLSRDLWLWEVYNGFQVYITERKALRMWNKNAFGEVSLDMFESEQIHPIAGRTIEWTQTFRLVRLSCACTFGNDELSRGMKHMCENHKIYVWLSFCVQIFFHIQDTLGESLGNPLLELQHDVRNQLNMFEKSKGSMKYLVTHDEPKKALDYLQHFFDEYKKFTLDDHFANCLKNDDPLFAECPIIEPMFRKSYYTFKRHPLRCGLLKYNFWLLLQSTGTGLERLSETIWSLSQI</sequence>